<evidence type="ECO:0000313" key="3">
    <source>
        <dbReference type="Proteomes" id="UP001301140"/>
    </source>
</evidence>
<feature type="compositionally biased region" description="Basic and acidic residues" evidence="1">
    <location>
        <begin position="57"/>
        <end position="66"/>
    </location>
</feature>
<dbReference type="EMBL" id="JARGEQ010000040">
    <property type="protein sequence ID" value="MDF1585776.1"/>
    <property type="molecule type" value="Genomic_DNA"/>
</dbReference>
<dbReference type="RefSeq" id="WP_327788192.1">
    <property type="nucleotide sequence ID" value="NZ_JARGEQ010000040.1"/>
</dbReference>
<proteinExistence type="predicted"/>
<organism evidence="2 3">
    <name type="scientific">Marinimicrococcus flavescens</name>
    <dbReference type="NCBI Taxonomy" id="3031815"/>
    <lineage>
        <taxon>Bacteria</taxon>
        <taxon>Pseudomonadati</taxon>
        <taxon>Pseudomonadota</taxon>
        <taxon>Alphaproteobacteria</taxon>
        <taxon>Geminicoccales</taxon>
        <taxon>Geminicoccaceae</taxon>
        <taxon>Marinimicrococcus</taxon>
    </lineage>
</organism>
<feature type="compositionally biased region" description="Low complexity" evidence="1">
    <location>
        <begin position="69"/>
        <end position="78"/>
    </location>
</feature>
<feature type="region of interest" description="Disordered" evidence="1">
    <location>
        <begin position="54"/>
        <end position="78"/>
    </location>
</feature>
<evidence type="ECO:0000313" key="2">
    <source>
        <dbReference type="EMBL" id="MDF1585776.1"/>
    </source>
</evidence>
<evidence type="ECO:0000256" key="1">
    <source>
        <dbReference type="SAM" id="MobiDB-lite"/>
    </source>
</evidence>
<keyword evidence="3" id="KW-1185">Reference proteome</keyword>
<sequence>MAALGFARDARGRAAMMANPRLAGTPAPPWSSPATRQSRVRLVLRRLAGLVPMLQRHAGEQPDRRSLRAATTPAPAFAAPEQERVAAALHRQFDAVLDEPVPEDMLALAQALGARSDGWRDTSLRPGPDLTSFHGQVSGGIRTATHD</sequence>
<accession>A0AAP3UZL1</accession>
<dbReference type="AlphaFoldDB" id="A0AAP3UZL1"/>
<feature type="region of interest" description="Disordered" evidence="1">
    <location>
        <begin position="116"/>
        <end position="147"/>
    </location>
</feature>
<reference evidence="2 3" key="1">
    <citation type="submission" date="2023-03" db="EMBL/GenBank/DDBJ databases">
        <title>YIM 152171 draft genome.</title>
        <authorList>
            <person name="Yang Z."/>
        </authorList>
    </citation>
    <scope>NUCLEOTIDE SEQUENCE [LARGE SCALE GENOMIC DNA]</scope>
    <source>
        <strain evidence="2 3">YIM 152171</strain>
    </source>
</reference>
<comment type="caution">
    <text evidence="2">The sequence shown here is derived from an EMBL/GenBank/DDBJ whole genome shotgun (WGS) entry which is preliminary data.</text>
</comment>
<protein>
    <submittedName>
        <fullName evidence="2">Uncharacterized protein</fullName>
    </submittedName>
</protein>
<gene>
    <name evidence="2" type="ORF">PZ740_05175</name>
</gene>
<dbReference type="Proteomes" id="UP001301140">
    <property type="component" value="Unassembled WGS sequence"/>
</dbReference>
<name>A0AAP3UZL1_9PROT</name>